<proteinExistence type="predicted"/>
<feature type="compositionally biased region" description="Basic and acidic residues" evidence="1">
    <location>
        <begin position="35"/>
        <end position="44"/>
    </location>
</feature>
<dbReference type="AlphaFoldDB" id="A0A2H6N5J5"/>
<evidence type="ECO:0000256" key="1">
    <source>
        <dbReference type="SAM" id="MobiDB-lite"/>
    </source>
</evidence>
<evidence type="ECO:0000313" key="2">
    <source>
        <dbReference type="EMBL" id="LAA25062.1"/>
    </source>
</evidence>
<feature type="compositionally biased region" description="Acidic residues" evidence="1">
    <location>
        <begin position="84"/>
        <end position="94"/>
    </location>
</feature>
<feature type="region of interest" description="Disordered" evidence="1">
    <location>
        <begin position="84"/>
        <end position="108"/>
    </location>
</feature>
<name>A0A2H6N5J5_9SAUR</name>
<organism evidence="2">
    <name type="scientific">Micrurus carvalhoi</name>
    <dbReference type="NCBI Taxonomy" id="3147026"/>
    <lineage>
        <taxon>Eukaryota</taxon>
        <taxon>Metazoa</taxon>
        <taxon>Chordata</taxon>
        <taxon>Craniata</taxon>
        <taxon>Vertebrata</taxon>
        <taxon>Euteleostomi</taxon>
        <taxon>Lepidosauria</taxon>
        <taxon>Squamata</taxon>
        <taxon>Bifurcata</taxon>
        <taxon>Unidentata</taxon>
        <taxon>Episquamata</taxon>
        <taxon>Toxicofera</taxon>
        <taxon>Serpentes</taxon>
        <taxon>Colubroidea</taxon>
        <taxon>Elapidae</taxon>
        <taxon>Elapinae</taxon>
        <taxon>Micrurus</taxon>
    </lineage>
</organism>
<sequence length="108" mass="12335">MLEEQGVIESQLWFRKKSFDKPMARVPDGAFTNKSLRDREGRRNEQSRLIFQVNDEPDNAVTFKSKYPISEGSHRSCTVIETADEGVEQEEEDPMVLSQKGGSMSRLP</sequence>
<reference evidence="2" key="2">
    <citation type="submission" date="2017-12" db="EMBL/GenBank/DDBJ databases">
        <title>Coralsnake Venomics: Analyses of Venom Gland Transcriptomes and Proteomes of Six Brazilian Taxa.</title>
        <authorList>
            <person name="Aird S.D."/>
            <person name="Jorge da Silva N."/>
            <person name="Qiu L."/>
            <person name="Villar-Briones A."/>
            <person name="Aparecida-Saddi V."/>
            <person name="Campos-Telles M.P."/>
            <person name="Grau M."/>
            <person name="Mikheyev A.S."/>
        </authorList>
    </citation>
    <scope>NUCLEOTIDE SEQUENCE</scope>
    <source>
        <tissue evidence="2">Venom_gland</tissue>
    </source>
</reference>
<protein>
    <submittedName>
        <fullName evidence="2">Uncharacterized protein</fullName>
    </submittedName>
</protein>
<accession>A0A2H6N5J5</accession>
<dbReference type="EMBL" id="IACI01057919">
    <property type="protein sequence ID" value="LAA25062.1"/>
    <property type="molecule type" value="Transcribed_RNA"/>
</dbReference>
<reference evidence="2" key="1">
    <citation type="submission" date="2017-07" db="EMBL/GenBank/DDBJ databases">
        <authorList>
            <person name="Mikheyev A."/>
            <person name="Grau M."/>
        </authorList>
    </citation>
    <scope>NUCLEOTIDE SEQUENCE</scope>
    <source>
        <tissue evidence="2">Venom_gland</tissue>
    </source>
</reference>
<feature type="region of interest" description="Disordered" evidence="1">
    <location>
        <begin position="24"/>
        <end position="44"/>
    </location>
</feature>